<dbReference type="InterPro" id="IPR020056">
    <property type="entry name" value="Rbsml_bL25/Gln-tRNA_synth_N"/>
</dbReference>
<accession>A0A2H0KKF6</accession>
<evidence type="ECO:0000256" key="4">
    <source>
        <dbReference type="ARBA" id="ARBA00023274"/>
    </source>
</evidence>
<dbReference type="InterPro" id="IPR001021">
    <property type="entry name" value="Ribosomal_bL25_long"/>
</dbReference>
<evidence type="ECO:0000256" key="2">
    <source>
        <dbReference type="ARBA" id="ARBA00022884"/>
    </source>
</evidence>
<dbReference type="InterPro" id="IPR020930">
    <property type="entry name" value="Ribosomal_uL5_bac-type"/>
</dbReference>
<evidence type="ECO:0000256" key="6">
    <source>
        <dbReference type="SAM" id="MobiDB-lite"/>
    </source>
</evidence>
<dbReference type="InterPro" id="IPR037121">
    <property type="entry name" value="Ribosomal_bL25_C"/>
</dbReference>
<keyword evidence="2 5" id="KW-0694">RNA-binding</keyword>
<gene>
    <name evidence="5" type="primary">rplY</name>
    <name evidence="5" type="synonym">ctc</name>
    <name evidence="9" type="ORF">COV87_01855</name>
</gene>
<dbReference type="Proteomes" id="UP000229497">
    <property type="component" value="Unassembled WGS sequence"/>
</dbReference>
<dbReference type="HAMAP" id="MF_01334">
    <property type="entry name" value="Ribosomal_bL25_CTC"/>
    <property type="match status" value="1"/>
</dbReference>
<dbReference type="NCBIfam" id="TIGR00731">
    <property type="entry name" value="bL25_bact_ctc"/>
    <property type="match status" value="1"/>
</dbReference>
<dbReference type="Gene3D" id="2.170.120.20">
    <property type="entry name" value="Ribosomal protein L25, beta domain"/>
    <property type="match status" value="1"/>
</dbReference>
<evidence type="ECO:0000259" key="8">
    <source>
        <dbReference type="Pfam" id="PF14693"/>
    </source>
</evidence>
<keyword evidence="3 5" id="KW-0689">Ribosomal protein</keyword>
<dbReference type="CDD" id="cd00495">
    <property type="entry name" value="Ribosomal_L25_TL5_CTC"/>
    <property type="match status" value="1"/>
</dbReference>
<dbReference type="Pfam" id="PF01386">
    <property type="entry name" value="Ribosomal_L25p"/>
    <property type="match status" value="1"/>
</dbReference>
<evidence type="ECO:0000256" key="1">
    <source>
        <dbReference type="ARBA" id="ARBA00022730"/>
    </source>
</evidence>
<name>A0A2H0KKF6_9BACT</name>
<keyword evidence="4 5" id="KW-0687">Ribonucleoprotein</keyword>
<reference evidence="9 10" key="1">
    <citation type="submission" date="2017-09" db="EMBL/GenBank/DDBJ databases">
        <title>Depth-based differentiation of microbial function through sediment-hosted aquifers and enrichment of novel symbionts in the deep terrestrial subsurface.</title>
        <authorList>
            <person name="Probst A.J."/>
            <person name="Ladd B."/>
            <person name="Jarett J.K."/>
            <person name="Geller-Mcgrath D.E."/>
            <person name="Sieber C.M."/>
            <person name="Emerson J.B."/>
            <person name="Anantharaman K."/>
            <person name="Thomas B.C."/>
            <person name="Malmstrom R."/>
            <person name="Stieglmeier M."/>
            <person name="Klingl A."/>
            <person name="Woyke T."/>
            <person name="Ryan C.M."/>
            <person name="Banfield J.F."/>
        </authorList>
    </citation>
    <scope>NUCLEOTIDE SEQUENCE [LARGE SCALE GENOMIC DNA]</scope>
    <source>
        <strain evidence="9">CG11_big_fil_rev_8_21_14_0_20_37_16</strain>
    </source>
</reference>
<dbReference type="InterPro" id="IPR029751">
    <property type="entry name" value="Ribosomal_L25_dom"/>
</dbReference>
<protein>
    <recommendedName>
        <fullName evidence="5">Large ribosomal subunit protein bL25</fullName>
    </recommendedName>
    <alternativeName>
        <fullName evidence="5">General stress protein CTC</fullName>
    </alternativeName>
</protein>
<dbReference type="SUPFAM" id="SSF50715">
    <property type="entry name" value="Ribosomal protein L25-like"/>
    <property type="match status" value="1"/>
</dbReference>
<dbReference type="GO" id="GO:0022625">
    <property type="term" value="C:cytosolic large ribosomal subunit"/>
    <property type="evidence" value="ECO:0007669"/>
    <property type="project" value="TreeGrafter"/>
</dbReference>
<feature type="domain" description="Large ribosomal subunit protein bL25 beta" evidence="8">
    <location>
        <begin position="106"/>
        <end position="189"/>
    </location>
</feature>
<dbReference type="GO" id="GO:0003735">
    <property type="term" value="F:structural constituent of ribosome"/>
    <property type="evidence" value="ECO:0007669"/>
    <property type="project" value="InterPro"/>
</dbReference>
<feature type="region of interest" description="Disordered" evidence="6">
    <location>
        <begin position="197"/>
        <end position="242"/>
    </location>
</feature>
<dbReference type="InterPro" id="IPR011035">
    <property type="entry name" value="Ribosomal_bL25/Gln-tRNA_synth"/>
</dbReference>
<dbReference type="AlphaFoldDB" id="A0A2H0KKF6"/>
<dbReference type="PANTHER" id="PTHR33284:SF1">
    <property type="entry name" value="RIBOSOMAL PROTEIN L25_GLN-TRNA SYNTHETASE, ANTI-CODON-BINDING DOMAIN-CONTAINING PROTEIN"/>
    <property type="match status" value="1"/>
</dbReference>
<evidence type="ECO:0000313" key="10">
    <source>
        <dbReference type="Proteomes" id="UP000229497"/>
    </source>
</evidence>
<sequence length="242" mass="26330">MKKTLTEKKKMILGALVRTVFGKKNKNLRKTGSLPANIYGTNFPSQAISVNYVEFKRMFRIVGETGVVYVKTEKDEIPTLITSLQRDPIEGLILHADFRKVDLSTKIEAVVPLTFVGIAPAANVGGVILTLTDKVTVEALPQDIPNHIEIDLTSLKEIGNEIKVSDIVVNPAYVIKTEPEKVIVSVAAHKEESVVAETTAAATPEVLTAKQEVPGEGEAGATTPSEDKKEDKKEAKKEAQKE</sequence>
<dbReference type="InterPro" id="IPR020057">
    <property type="entry name" value="Ribosomal_bL25_b-dom"/>
</dbReference>
<evidence type="ECO:0000256" key="3">
    <source>
        <dbReference type="ARBA" id="ARBA00022980"/>
    </source>
</evidence>
<comment type="subunit">
    <text evidence="5">Part of the 50S ribosomal subunit; part of the 5S rRNA/L5/L18/L25 subcomplex. Contacts the 5S rRNA. Binds to the 5S rRNA independently of L5 and L18.</text>
</comment>
<feature type="domain" description="Large ribosomal subunit protein bL25 L25" evidence="7">
    <location>
        <begin position="17"/>
        <end position="98"/>
    </location>
</feature>
<keyword evidence="1 5" id="KW-0699">rRNA-binding</keyword>
<dbReference type="Pfam" id="PF14693">
    <property type="entry name" value="Ribosomal_TL5_C"/>
    <property type="match status" value="1"/>
</dbReference>
<feature type="compositionally biased region" description="Low complexity" evidence="6">
    <location>
        <begin position="197"/>
        <end position="209"/>
    </location>
</feature>
<evidence type="ECO:0000313" key="9">
    <source>
        <dbReference type="EMBL" id="PIQ71706.1"/>
    </source>
</evidence>
<dbReference type="EMBL" id="PCVK01000052">
    <property type="protein sequence ID" value="PIQ71706.1"/>
    <property type="molecule type" value="Genomic_DNA"/>
</dbReference>
<feature type="compositionally biased region" description="Basic and acidic residues" evidence="6">
    <location>
        <begin position="225"/>
        <end position="242"/>
    </location>
</feature>
<dbReference type="GO" id="GO:0006412">
    <property type="term" value="P:translation"/>
    <property type="evidence" value="ECO:0007669"/>
    <property type="project" value="UniProtKB-UniRule"/>
</dbReference>
<dbReference type="Gene3D" id="2.40.240.10">
    <property type="entry name" value="Ribosomal Protein L25, Chain P"/>
    <property type="match status" value="1"/>
</dbReference>
<evidence type="ECO:0000256" key="5">
    <source>
        <dbReference type="HAMAP-Rule" id="MF_01334"/>
    </source>
</evidence>
<dbReference type="PANTHER" id="PTHR33284">
    <property type="entry name" value="RIBOSOMAL PROTEIN L25/GLN-TRNA SYNTHETASE, ANTI-CODON-BINDING DOMAIN-CONTAINING PROTEIN"/>
    <property type="match status" value="1"/>
</dbReference>
<comment type="function">
    <text evidence="5">This is one of the proteins that binds to the 5S RNA in the ribosome where it forms part of the central protuberance.</text>
</comment>
<comment type="similarity">
    <text evidence="5">Belongs to the bacterial ribosomal protein bL25 family. CTC subfamily.</text>
</comment>
<comment type="caution">
    <text evidence="9">The sequence shown here is derived from an EMBL/GenBank/DDBJ whole genome shotgun (WGS) entry which is preliminary data.</text>
</comment>
<organism evidence="9 10">
    <name type="scientific">Candidatus Roizmanbacteria bacterium CG11_big_fil_rev_8_21_14_0_20_37_16</name>
    <dbReference type="NCBI Taxonomy" id="1974857"/>
    <lineage>
        <taxon>Bacteria</taxon>
        <taxon>Candidatus Roizmaniibacteriota</taxon>
    </lineage>
</organism>
<evidence type="ECO:0000259" key="7">
    <source>
        <dbReference type="Pfam" id="PF01386"/>
    </source>
</evidence>
<proteinExistence type="inferred from homology"/>
<dbReference type="GO" id="GO:0008097">
    <property type="term" value="F:5S rRNA binding"/>
    <property type="evidence" value="ECO:0007669"/>
    <property type="project" value="InterPro"/>
</dbReference>